<dbReference type="EMBL" id="JBBPBM010000023">
    <property type="protein sequence ID" value="KAK8545263.1"/>
    <property type="molecule type" value="Genomic_DNA"/>
</dbReference>
<keyword evidence="3" id="KW-0926">Vacuole</keyword>
<dbReference type="PANTHER" id="PTHR10426:SF68">
    <property type="entry name" value="OS07G0614000 PROTEIN"/>
    <property type="match status" value="1"/>
</dbReference>
<dbReference type="SUPFAM" id="SSF63829">
    <property type="entry name" value="Calcium-dependent phosphotriesterase"/>
    <property type="match status" value="1"/>
</dbReference>
<evidence type="ECO:0000256" key="2">
    <source>
        <dbReference type="ARBA" id="ARBA00009191"/>
    </source>
</evidence>
<evidence type="ECO:0000256" key="1">
    <source>
        <dbReference type="ARBA" id="ARBA00004116"/>
    </source>
</evidence>
<evidence type="ECO:0000313" key="6">
    <source>
        <dbReference type="EMBL" id="KAK8545263.1"/>
    </source>
</evidence>
<dbReference type="Pfam" id="PF20067">
    <property type="entry name" value="SSL_N"/>
    <property type="match status" value="1"/>
</dbReference>
<evidence type="ECO:0000259" key="5">
    <source>
        <dbReference type="Pfam" id="PF03088"/>
    </source>
</evidence>
<keyword evidence="7" id="KW-1185">Reference proteome</keyword>
<organism evidence="6 7">
    <name type="scientific">Hibiscus sabdariffa</name>
    <name type="common">roselle</name>
    <dbReference type="NCBI Taxonomy" id="183260"/>
    <lineage>
        <taxon>Eukaryota</taxon>
        <taxon>Viridiplantae</taxon>
        <taxon>Streptophyta</taxon>
        <taxon>Embryophyta</taxon>
        <taxon>Tracheophyta</taxon>
        <taxon>Spermatophyta</taxon>
        <taxon>Magnoliopsida</taxon>
        <taxon>eudicotyledons</taxon>
        <taxon>Gunneridae</taxon>
        <taxon>Pentapetalae</taxon>
        <taxon>rosids</taxon>
        <taxon>malvids</taxon>
        <taxon>Malvales</taxon>
        <taxon>Malvaceae</taxon>
        <taxon>Malvoideae</taxon>
        <taxon>Hibiscus</taxon>
    </lineage>
</organism>
<gene>
    <name evidence="6" type="ORF">V6N12_026100</name>
</gene>
<dbReference type="PANTHER" id="PTHR10426">
    <property type="entry name" value="STRICTOSIDINE SYNTHASE-RELATED"/>
    <property type="match status" value="1"/>
</dbReference>
<name>A0ABR2DQT2_9ROSI</name>
<protein>
    <recommendedName>
        <fullName evidence="5">Strictosidine synthase conserved region domain-containing protein</fullName>
    </recommendedName>
</protein>
<dbReference type="Proteomes" id="UP001472677">
    <property type="component" value="Unassembled WGS sequence"/>
</dbReference>
<dbReference type="InterPro" id="IPR011042">
    <property type="entry name" value="6-blade_b-propeller_TolB-like"/>
</dbReference>
<proteinExistence type="inferred from homology"/>
<comment type="caution">
    <text evidence="6">The sequence shown here is derived from an EMBL/GenBank/DDBJ whole genome shotgun (WGS) entry which is preliminary data.</text>
</comment>
<evidence type="ECO:0000313" key="7">
    <source>
        <dbReference type="Proteomes" id="UP001472677"/>
    </source>
</evidence>
<feature type="domain" description="Strictosidine synthase conserved region" evidence="5">
    <location>
        <begin position="152"/>
        <end position="235"/>
    </location>
</feature>
<accession>A0ABR2DQT2</accession>
<reference evidence="6 7" key="1">
    <citation type="journal article" date="2024" name="G3 (Bethesda)">
        <title>Genome assembly of Hibiscus sabdariffa L. provides insights into metabolisms of medicinal natural products.</title>
        <authorList>
            <person name="Kim T."/>
        </authorList>
    </citation>
    <scope>NUCLEOTIDE SEQUENCE [LARGE SCALE GENOMIC DNA]</scope>
    <source>
        <strain evidence="6">TK-2024</strain>
        <tissue evidence="6">Old leaves</tissue>
    </source>
</reference>
<dbReference type="Pfam" id="PF03088">
    <property type="entry name" value="Str_synth"/>
    <property type="match status" value="1"/>
</dbReference>
<evidence type="ECO:0000256" key="4">
    <source>
        <dbReference type="ARBA" id="ARBA00023180"/>
    </source>
</evidence>
<keyword evidence="4" id="KW-0325">Glycoprotein</keyword>
<comment type="subcellular location">
    <subcellularLocation>
        <location evidence="1">Vacuole</location>
    </subcellularLocation>
</comment>
<comment type="similarity">
    <text evidence="2">Belongs to the strictosidine synthase family.</text>
</comment>
<dbReference type="InterPro" id="IPR018119">
    <property type="entry name" value="Strictosidine_synth_cons-reg"/>
</dbReference>
<dbReference type="Gene3D" id="2.120.10.30">
    <property type="entry name" value="TolB, C-terminal domain"/>
    <property type="match status" value="1"/>
</dbReference>
<sequence>MALIKHAWLLLLLLLVAFLLQIIFFSPISPDILKLPSPSSSVPVPPSNNQLQEVIKLGEGFLPGPEDVAVDEKGVLYTATRDGWIRRLHRNGSWEDWMKQESSTLLGITTAKRGGLIVCDCEKGLLKFTDDGVTVLASHVHGSEIRFADDAIEASDGSVYFSVASTKFQLHNWNLDVLEAKPYGQLLKYDPETEETSILLDGLSFANGVALSKDEDFLLVCESWRFRCLKHWLKAPDGSFWIALLQVVSKGTEFVHTSRALKLIISNFPKAIEFVFSGLKKKATVINVAANGSILRRFDDPTGSVISFVTSAVEFEDHLYLGSLNTDFVGKLPLK</sequence>
<evidence type="ECO:0000256" key="3">
    <source>
        <dbReference type="ARBA" id="ARBA00022554"/>
    </source>
</evidence>